<accession>A0A2P5EGK3</accession>
<proteinExistence type="predicted"/>
<sequence length="115" mass="12951">MHCLPRIRCHHRLHALRHQPPCLASSHVVVEDGAASSRFQDLEIQYYPISNSSSSPISSSQFTLFPQNLHLSLWSTHANHVCVLGFLISLSSFFSKNCFHGEALPSCDRRVQEGH</sequence>
<dbReference type="InParanoid" id="A0A2P5EGK3"/>
<name>A0A2P5EGK3_TREOI</name>
<comment type="caution">
    <text evidence="1">The sequence shown here is derived from an EMBL/GenBank/DDBJ whole genome shotgun (WGS) entry which is preliminary data.</text>
</comment>
<protein>
    <submittedName>
        <fullName evidence="1">Uncharacterized protein</fullName>
    </submittedName>
</protein>
<evidence type="ECO:0000313" key="1">
    <source>
        <dbReference type="EMBL" id="PON84668.1"/>
    </source>
</evidence>
<dbReference type="EMBL" id="JXTC01000158">
    <property type="protein sequence ID" value="PON84668.1"/>
    <property type="molecule type" value="Genomic_DNA"/>
</dbReference>
<evidence type="ECO:0000313" key="2">
    <source>
        <dbReference type="Proteomes" id="UP000237000"/>
    </source>
</evidence>
<gene>
    <name evidence="1" type="ORF">TorRG33x02_194950</name>
</gene>
<dbReference type="Proteomes" id="UP000237000">
    <property type="component" value="Unassembled WGS sequence"/>
</dbReference>
<organism evidence="1 2">
    <name type="scientific">Trema orientale</name>
    <name type="common">Charcoal tree</name>
    <name type="synonym">Celtis orientalis</name>
    <dbReference type="NCBI Taxonomy" id="63057"/>
    <lineage>
        <taxon>Eukaryota</taxon>
        <taxon>Viridiplantae</taxon>
        <taxon>Streptophyta</taxon>
        <taxon>Embryophyta</taxon>
        <taxon>Tracheophyta</taxon>
        <taxon>Spermatophyta</taxon>
        <taxon>Magnoliopsida</taxon>
        <taxon>eudicotyledons</taxon>
        <taxon>Gunneridae</taxon>
        <taxon>Pentapetalae</taxon>
        <taxon>rosids</taxon>
        <taxon>fabids</taxon>
        <taxon>Rosales</taxon>
        <taxon>Cannabaceae</taxon>
        <taxon>Trema</taxon>
    </lineage>
</organism>
<dbReference type="AlphaFoldDB" id="A0A2P5EGK3"/>
<reference evidence="2" key="1">
    <citation type="submission" date="2016-06" db="EMBL/GenBank/DDBJ databases">
        <title>Parallel loss of symbiosis genes in relatives of nitrogen-fixing non-legume Parasponia.</title>
        <authorList>
            <person name="Van Velzen R."/>
            <person name="Holmer R."/>
            <person name="Bu F."/>
            <person name="Rutten L."/>
            <person name="Van Zeijl A."/>
            <person name="Liu W."/>
            <person name="Santuari L."/>
            <person name="Cao Q."/>
            <person name="Sharma T."/>
            <person name="Shen D."/>
            <person name="Roswanjaya Y."/>
            <person name="Wardhani T."/>
            <person name="Kalhor M.S."/>
            <person name="Jansen J."/>
            <person name="Van den Hoogen J."/>
            <person name="Gungor B."/>
            <person name="Hartog M."/>
            <person name="Hontelez J."/>
            <person name="Verver J."/>
            <person name="Yang W.-C."/>
            <person name="Schijlen E."/>
            <person name="Repin R."/>
            <person name="Schilthuizen M."/>
            <person name="Schranz E."/>
            <person name="Heidstra R."/>
            <person name="Miyata K."/>
            <person name="Fedorova E."/>
            <person name="Kohlen W."/>
            <person name="Bisseling T."/>
            <person name="Smit S."/>
            <person name="Geurts R."/>
        </authorList>
    </citation>
    <scope>NUCLEOTIDE SEQUENCE [LARGE SCALE GENOMIC DNA]</scope>
    <source>
        <strain evidence="2">cv. RG33-2</strain>
    </source>
</reference>
<keyword evidence="2" id="KW-1185">Reference proteome</keyword>